<dbReference type="InterPro" id="IPR001667">
    <property type="entry name" value="DDH_dom"/>
</dbReference>
<dbReference type="GO" id="GO:0006310">
    <property type="term" value="P:DNA recombination"/>
    <property type="evidence" value="ECO:0007669"/>
    <property type="project" value="InterPro"/>
</dbReference>
<dbReference type="NCBIfam" id="TIGR00644">
    <property type="entry name" value="recJ"/>
    <property type="match status" value="1"/>
</dbReference>
<name>E6U7Z1_ETHHY</name>
<dbReference type="Pfam" id="PF17768">
    <property type="entry name" value="RecJ_OB"/>
    <property type="match status" value="1"/>
</dbReference>
<feature type="domain" description="RecJ OB" evidence="8">
    <location>
        <begin position="448"/>
        <end position="552"/>
    </location>
</feature>
<dbReference type="eggNOG" id="COG0608">
    <property type="taxonomic scope" value="Bacteria"/>
</dbReference>
<dbReference type="InterPro" id="IPR041122">
    <property type="entry name" value="RecJ_OB"/>
</dbReference>
<dbReference type="Pfam" id="PF01368">
    <property type="entry name" value="DHH"/>
    <property type="match status" value="1"/>
</dbReference>
<evidence type="ECO:0000256" key="1">
    <source>
        <dbReference type="ARBA" id="ARBA00005915"/>
    </source>
</evidence>
<evidence type="ECO:0000256" key="2">
    <source>
        <dbReference type="ARBA" id="ARBA00019841"/>
    </source>
</evidence>
<keyword evidence="4" id="KW-0378">Hydrolase</keyword>
<dbReference type="PANTHER" id="PTHR30255:SF2">
    <property type="entry name" value="SINGLE-STRANDED-DNA-SPECIFIC EXONUCLEASE RECJ"/>
    <property type="match status" value="1"/>
</dbReference>
<keyword evidence="5 9" id="KW-0269">Exonuclease</keyword>
<organism evidence="9 10">
    <name type="scientific">Ethanoligenens harbinense (strain DSM 18485 / JCM 12961 / CGMCC 1.5033 / YUAN-3)</name>
    <dbReference type="NCBI Taxonomy" id="663278"/>
    <lineage>
        <taxon>Bacteria</taxon>
        <taxon>Bacillati</taxon>
        <taxon>Bacillota</taxon>
        <taxon>Clostridia</taxon>
        <taxon>Eubacteriales</taxon>
        <taxon>Oscillospiraceae</taxon>
        <taxon>Ethanoligenens</taxon>
    </lineage>
</organism>
<comment type="similarity">
    <text evidence="1">Belongs to the RecJ family.</text>
</comment>
<dbReference type="EMBL" id="CP002400">
    <property type="protein sequence ID" value="ADU25923.1"/>
    <property type="molecule type" value="Genomic_DNA"/>
</dbReference>
<evidence type="ECO:0000313" key="10">
    <source>
        <dbReference type="Proteomes" id="UP000001551"/>
    </source>
</evidence>
<evidence type="ECO:0000256" key="5">
    <source>
        <dbReference type="ARBA" id="ARBA00022839"/>
    </source>
</evidence>
<dbReference type="Gene3D" id="3.90.1640.30">
    <property type="match status" value="1"/>
</dbReference>
<feature type="domain" description="DHHA1" evidence="7">
    <location>
        <begin position="343"/>
        <end position="438"/>
    </location>
</feature>
<dbReference type="InterPro" id="IPR004610">
    <property type="entry name" value="RecJ"/>
</dbReference>
<evidence type="ECO:0000313" key="9">
    <source>
        <dbReference type="EMBL" id="ADU25923.1"/>
    </source>
</evidence>
<dbReference type="Proteomes" id="UP000001551">
    <property type="component" value="Chromosome"/>
</dbReference>
<keyword evidence="10" id="KW-1185">Reference proteome</keyword>
<protein>
    <recommendedName>
        <fullName evidence="2">Single-stranded-DNA-specific exonuclease RecJ</fullName>
    </recommendedName>
</protein>
<dbReference type="InterPro" id="IPR038763">
    <property type="entry name" value="DHH_sf"/>
</dbReference>
<dbReference type="PANTHER" id="PTHR30255">
    <property type="entry name" value="SINGLE-STRANDED-DNA-SPECIFIC EXONUCLEASE RECJ"/>
    <property type="match status" value="1"/>
</dbReference>
<evidence type="ECO:0000259" key="7">
    <source>
        <dbReference type="Pfam" id="PF02272"/>
    </source>
</evidence>
<sequence>MREWIIGAPEEQAARTLRDAGASPVLARLLALRGFADADGAQAFLDCAGTLHDPLLLADMPRAAERVRQAIEKKETIAVYGDYDVDGVTAAALLTGYLREQGADAFAYLPERESEGYGLNSPALARLRACGAALCITVDTGISALEEAESAREWGLDLIVTDHHEPHAELPGAFAVVDPKRPDCPYPFKGLAGVGVAFKLACAVEGPGSETALFARYGDLLCLGTVADVVPLLDENRVLVKRGLDMFAQAGRPGLAALLEQAGAGGKAPNASLLAFTVAPRINAAGRMDSALPALELLLTASPARAKTLAEHLCACNDARKREEARILEETEAVIHADGLLQNKVLIVAGEGWADGVIGIVAARLTERFERPAMVLSFGEDGVGRASCRSFEGFALHKALSACAPLLEKYGGHALAAGFSIRRENLPAFRETVEAFAADCDILPVLRLDCALDAEDLTLAAAEDCARLEPCGAENPAPLFYLEDVLVAEVRPLSGGKHLRLACRMGGRPFDALVFGAERMGRTFAKGDVLDLAAELSVNEWQGRRSLSVLVRAVRESAALARQRARYRRLRAGEEDGAPPGRKACALVWRTLAAHDGGVLEPKRVCGALRLQMPELDYTQFLLILDVFRETGLAAFSRGEGGLAVRVETDMKVRLEDSPLMRRLMGAGGHSPHVSSGRV</sequence>
<proteinExistence type="inferred from homology"/>
<evidence type="ECO:0000259" key="6">
    <source>
        <dbReference type="Pfam" id="PF01368"/>
    </source>
</evidence>
<accession>E6U7Z1</accession>
<dbReference type="STRING" id="663278.Ethha_0337"/>
<dbReference type="AlphaFoldDB" id="E6U7Z1"/>
<dbReference type="GO" id="GO:0008409">
    <property type="term" value="F:5'-3' exonuclease activity"/>
    <property type="evidence" value="ECO:0007669"/>
    <property type="project" value="InterPro"/>
</dbReference>
<keyword evidence="3" id="KW-0540">Nuclease</keyword>
<dbReference type="Gene3D" id="3.10.310.30">
    <property type="match status" value="1"/>
</dbReference>
<feature type="domain" description="DDH" evidence="6">
    <location>
        <begin position="77"/>
        <end position="225"/>
    </location>
</feature>
<gene>
    <name evidence="9" type="ordered locus">Ethha_0337</name>
</gene>
<dbReference type="RefSeq" id="WP_013484304.1">
    <property type="nucleotide sequence ID" value="NC_014828.1"/>
</dbReference>
<reference evidence="9 10" key="1">
    <citation type="submission" date="2010-12" db="EMBL/GenBank/DDBJ databases">
        <title>Complete sequence of Ethanoligenens harbinense YUAN-3.</title>
        <authorList>
            <person name="Lucas S."/>
            <person name="Copeland A."/>
            <person name="Lapidus A."/>
            <person name="Cheng J.-F."/>
            <person name="Bruce D."/>
            <person name="Goodwin L."/>
            <person name="Pitluck S."/>
            <person name="Chertkov O."/>
            <person name="Misra M."/>
            <person name="Detter J.C."/>
            <person name="Han C."/>
            <person name="Tapia R."/>
            <person name="Land M."/>
            <person name="Hauser L."/>
            <person name="Jeffries C."/>
            <person name="Kyrpides N."/>
            <person name="Ivanova N."/>
            <person name="Mikhailova N."/>
            <person name="Wang A."/>
            <person name="Mouttaki H."/>
            <person name="He Z."/>
            <person name="Zhou J."/>
            <person name="Hemme C.L."/>
            <person name="Woyke T."/>
        </authorList>
    </citation>
    <scope>NUCLEOTIDE SEQUENCE [LARGE SCALE GENOMIC DNA]</scope>
    <source>
        <strain evidence="10">DSM 18485 / JCM 12961 / CGMCC 1.5033 / YUAN-3</strain>
    </source>
</reference>
<dbReference type="SUPFAM" id="SSF64182">
    <property type="entry name" value="DHH phosphoesterases"/>
    <property type="match status" value="1"/>
</dbReference>
<evidence type="ECO:0000259" key="8">
    <source>
        <dbReference type="Pfam" id="PF17768"/>
    </source>
</evidence>
<dbReference type="GO" id="GO:0006281">
    <property type="term" value="P:DNA repair"/>
    <property type="evidence" value="ECO:0007669"/>
    <property type="project" value="InterPro"/>
</dbReference>
<dbReference type="KEGG" id="eha:Ethha_0337"/>
<dbReference type="Pfam" id="PF02272">
    <property type="entry name" value="DHHA1"/>
    <property type="match status" value="1"/>
</dbReference>
<dbReference type="GO" id="GO:0003676">
    <property type="term" value="F:nucleic acid binding"/>
    <property type="evidence" value="ECO:0007669"/>
    <property type="project" value="InterPro"/>
</dbReference>
<evidence type="ECO:0000256" key="3">
    <source>
        <dbReference type="ARBA" id="ARBA00022722"/>
    </source>
</evidence>
<evidence type="ECO:0000256" key="4">
    <source>
        <dbReference type="ARBA" id="ARBA00022801"/>
    </source>
</evidence>
<dbReference type="InterPro" id="IPR051673">
    <property type="entry name" value="SSDNA_exonuclease_RecJ"/>
</dbReference>
<dbReference type="HOGENOM" id="CLU_009736_3_3_9"/>
<dbReference type="InterPro" id="IPR003156">
    <property type="entry name" value="DHHA1_dom"/>
</dbReference>